<dbReference type="GO" id="GO:0005829">
    <property type="term" value="C:cytosol"/>
    <property type="evidence" value="ECO:0007669"/>
    <property type="project" value="TreeGrafter"/>
</dbReference>
<gene>
    <name evidence="12" type="ORF">FHX50_000172</name>
</gene>
<dbReference type="PANTHER" id="PTHR30521:SF4">
    <property type="entry name" value="DEFERROCHELATASE"/>
    <property type="match status" value="1"/>
</dbReference>
<evidence type="ECO:0000313" key="13">
    <source>
        <dbReference type="Proteomes" id="UP000568050"/>
    </source>
</evidence>
<feature type="region of interest" description="Disordered" evidence="9">
    <location>
        <begin position="1"/>
        <end position="31"/>
    </location>
</feature>
<evidence type="ECO:0000259" key="11">
    <source>
        <dbReference type="Pfam" id="PF20628"/>
    </source>
</evidence>
<dbReference type="InterPro" id="IPR011008">
    <property type="entry name" value="Dimeric_a/b-barrel"/>
</dbReference>
<dbReference type="EC" id="1.11.1.19" evidence="12"/>
<evidence type="ECO:0000259" key="10">
    <source>
        <dbReference type="Pfam" id="PF04261"/>
    </source>
</evidence>
<dbReference type="GO" id="GO:0004601">
    <property type="term" value="F:peroxidase activity"/>
    <property type="evidence" value="ECO:0007669"/>
    <property type="project" value="UniProtKB-KW"/>
</dbReference>
<dbReference type="InterPro" id="IPR048327">
    <property type="entry name" value="Dyp_perox_N"/>
</dbReference>
<dbReference type="InterPro" id="IPR006311">
    <property type="entry name" value="TAT_signal"/>
</dbReference>
<keyword evidence="2 12" id="KW-0575">Peroxidase</keyword>
<dbReference type="PROSITE" id="PS51318">
    <property type="entry name" value="TAT"/>
    <property type="match status" value="1"/>
</dbReference>
<evidence type="ECO:0000256" key="9">
    <source>
        <dbReference type="SAM" id="MobiDB-lite"/>
    </source>
</evidence>
<reference evidence="12 13" key="1">
    <citation type="submission" date="2020-08" db="EMBL/GenBank/DDBJ databases">
        <title>Sequencing the genomes of 1000 actinobacteria strains.</title>
        <authorList>
            <person name="Klenk H.-P."/>
        </authorList>
    </citation>
    <scope>NUCLEOTIDE SEQUENCE [LARGE SCALE GENOMIC DNA]</scope>
    <source>
        <strain evidence="12 13">DSM 23040</strain>
    </source>
</reference>
<dbReference type="GO" id="GO:0020037">
    <property type="term" value="F:heme binding"/>
    <property type="evidence" value="ECO:0007669"/>
    <property type="project" value="InterPro"/>
</dbReference>
<proteinExistence type="inferred from homology"/>
<dbReference type="PANTHER" id="PTHR30521">
    <property type="entry name" value="DEFERROCHELATASE/PEROXIDASE"/>
    <property type="match status" value="1"/>
</dbReference>
<feature type="compositionally biased region" description="Low complexity" evidence="9">
    <location>
        <begin position="7"/>
        <end position="31"/>
    </location>
</feature>
<dbReference type="EMBL" id="JACHWP010000001">
    <property type="protein sequence ID" value="MBB3021924.1"/>
    <property type="molecule type" value="Genomic_DNA"/>
</dbReference>
<keyword evidence="5" id="KW-0732">Signal</keyword>
<organism evidence="12 13">
    <name type="scientific">Helcobacillus massiliensis</name>
    <dbReference type="NCBI Taxonomy" id="521392"/>
    <lineage>
        <taxon>Bacteria</taxon>
        <taxon>Bacillati</taxon>
        <taxon>Actinomycetota</taxon>
        <taxon>Actinomycetes</taxon>
        <taxon>Micrococcales</taxon>
        <taxon>Dermabacteraceae</taxon>
        <taxon>Helcobacillus</taxon>
    </lineage>
</organism>
<dbReference type="SUPFAM" id="SSF54909">
    <property type="entry name" value="Dimeric alpha+beta barrel"/>
    <property type="match status" value="1"/>
</dbReference>
<evidence type="ECO:0000256" key="3">
    <source>
        <dbReference type="ARBA" id="ARBA00022617"/>
    </source>
</evidence>
<dbReference type="GO" id="GO:0046872">
    <property type="term" value="F:metal ion binding"/>
    <property type="evidence" value="ECO:0007669"/>
    <property type="project" value="UniProtKB-KW"/>
</dbReference>
<dbReference type="InterPro" id="IPR006314">
    <property type="entry name" value="Dyp_peroxidase"/>
</dbReference>
<evidence type="ECO:0000313" key="12">
    <source>
        <dbReference type="EMBL" id="MBB3021924.1"/>
    </source>
</evidence>
<keyword evidence="6 12" id="KW-0560">Oxidoreductase</keyword>
<dbReference type="PROSITE" id="PS51404">
    <property type="entry name" value="DYP_PEROXIDASE"/>
    <property type="match status" value="1"/>
</dbReference>
<protein>
    <submittedName>
        <fullName evidence="12">Dye decolorizing peroxidase</fullName>
        <ecNumber evidence="12">1.11.1.19</ecNumber>
    </submittedName>
</protein>
<dbReference type="Pfam" id="PF20628">
    <property type="entry name" value="Dyp_perox_C"/>
    <property type="match status" value="1"/>
</dbReference>
<dbReference type="Proteomes" id="UP000568050">
    <property type="component" value="Unassembled WGS sequence"/>
</dbReference>
<accession>A0A839QNP8</accession>
<comment type="caution">
    <text evidence="12">The sequence shown here is derived from an EMBL/GenBank/DDBJ whole genome shotgun (WGS) entry which is preliminary data.</text>
</comment>
<name>A0A839QNP8_9MICO</name>
<keyword evidence="7" id="KW-0408">Iron</keyword>
<dbReference type="InterPro" id="IPR048328">
    <property type="entry name" value="Dyp_perox_C"/>
</dbReference>
<evidence type="ECO:0000256" key="2">
    <source>
        <dbReference type="ARBA" id="ARBA00022559"/>
    </source>
</evidence>
<comment type="similarity">
    <text evidence="8">Belongs to the DyP-type peroxidase family.</text>
</comment>
<sequence length="428" mass="45691">MAATDQASPAEPNSAEPAPAQSGTSRRRLLTGGALTAAGLTVGGALGASTASGLLTRNRGAEPAQQESPAPFGEERTAFYGTHQAGITEAPAAHAAFIAFTLKKDTDRDALARMMRIVTDDASRLTDGRAPLTDVEPELAADPSALTITIGFGPGFVERAGGAAPAWLKPLPAFEIDQLQDEFSGGDLLILVASDDPVALSHAQRAMLKSVRPFADLAWVQRGFRSARGAHDDGRTQRNLFGQVDGTVNPHPDEDAFDDLIWVKDGSWMNGGTSLVLRRIAMNMETWDEVDRPSREFSIGRRLDTGAPLTGTKEHDAPDYHAKTATGMPVIDDFSHMRRATSRSARERILRRPYNYDDAPLPGAESGSNTGLLFASYQADVLEQFLPIQQRLAEGDLLNTWTTPIGSAVFAIPPGCAADGFIGETLLS</sequence>
<dbReference type="NCBIfam" id="TIGR01413">
    <property type="entry name" value="Dyp_perox_fam"/>
    <property type="match status" value="1"/>
</dbReference>
<feature type="domain" description="Dyp-type peroxidase N-terminal" evidence="10">
    <location>
        <begin position="84"/>
        <end position="225"/>
    </location>
</feature>
<evidence type="ECO:0000256" key="1">
    <source>
        <dbReference type="ARBA" id="ARBA00001970"/>
    </source>
</evidence>
<evidence type="ECO:0000256" key="6">
    <source>
        <dbReference type="ARBA" id="ARBA00023002"/>
    </source>
</evidence>
<keyword evidence="13" id="KW-1185">Reference proteome</keyword>
<evidence type="ECO:0000256" key="8">
    <source>
        <dbReference type="ARBA" id="ARBA00025737"/>
    </source>
</evidence>
<feature type="domain" description="Dyp-type peroxidase C-terminal" evidence="11">
    <location>
        <begin position="236"/>
        <end position="416"/>
    </location>
</feature>
<dbReference type="Pfam" id="PF04261">
    <property type="entry name" value="Dyp_perox_N"/>
    <property type="match status" value="1"/>
</dbReference>
<comment type="cofactor">
    <cofactor evidence="1">
        <name>heme b</name>
        <dbReference type="ChEBI" id="CHEBI:60344"/>
    </cofactor>
</comment>
<dbReference type="AlphaFoldDB" id="A0A839QNP8"/>
<evidence type="ECO:0000256" key="4">
    <source>
        <dbReference type="ARBA" id="ARBA00022723"/>
    </source>
</evidence>
<keyword evidence="3" id="KW-0349">Heme</keyword>
<dbReference type="RefSeq" id="WP_183373594.1">
    <property type="nucleotide sequence ID" value="NZ_CBCSFZ010000003.1"/>
</dbReference>
<keyword evidence="4" id="KW-0479">Metal-binding</keyword>
<evidence type="ECO:0000256" key="5">
    <source>
        <dbReference type="ARBA" id="ARBA00022729"/>
    </source>
</evidence>
<evidence type="ECO:0000256" key="7">
    <source>
        <dbReference type="ARBA" id="ARBA00023004"/>
    </source>
</evidence>